<sequence>MKFRLSVLLLLFLPMLLSAQKKQKPLLLVNGGGMAGYSAALQAAYSNVPTVLLIENLDDLEELKQARQQISNKYQLDGGLWMSLLMDMALSKTSSDSLAKVVKSDFNSQLAKNALEKLEVKLPNLTIYTGEKLIKCVKGKRNWTVTLSNRVKVSVPVLIDGSADAVLIQEFSPEKRNLPQSDFIAVKDLTLAQSRTVLAVGERNQEPVVATLETILASEKDKLFDLAALRQLDNNPNELPLRMAFGQAVGATAAYCAFFKAKAADIDLRKLQAELLAYKARLNPYVDIAYTDPHFGSIQKFFLTGFFMDDKEGDALYFHPDAPVKFDDIKPVLNDVYTRSQLWFLDNYRNDDLTWKDLLSLIKFVSLKGDEVEQALRADWKTKRKFAGDFDLDAKITRRQLAVMADLYSASFAKAILPTGQFKK</sequence>
<dbReference type="AlphaFoldDB" id="A0A6N8L004"/>
<accession>A0A6N8L004</accession>
<comment type="caution">
    <text evidence="2">The sequence shown here is derived from an EMBL/GenBank/DDBJ whole genome shotgun (WGS) entry which is preliminary data.</text>
</comment>
<dbReference type="InterPro" id="IPR036188">
    <property type="entry name" value="FAD/NAD-bd_sf"/>
</dbReference>
<feature type="signal peptide" evidence="1">
    <location>
        <begin position="1"/>
        <end position="19"/>
    </location>
</feature>
<reference evidence="2 3" key="1">
    <citation type="submission" date="2019-12" db="EMBL/GenBank/DDBJ databases">
        <authorList>
            <person name="Dong K."/>
        </authorList>
    </citation>
    <scope>NUCLEOTIDE SEQUENCE [LARGE SCALE GENOMIC DNA]</scope>
    <source>
        <strain evidence="2 3">JCM 31225</strain>
    </source>
</reference>
<dbReference type="RefSeq" id="WP_160369782.1">
    <property type="nucleotide sequence ID" value="NZ_WSQA01000010.1"/>
</dbReference>
<evidence type="ECO:0000256" key="1">
    <source>
        <dbReference type="SAM" id="SignalP"/>
    </source>
</evidence>
<keyword evidence="1" id="KW-0732">Signal</keyword>
<feature type="chain" id="PRO_5026792507" evidence="1">
    <location>
        <begin position="20"/>
        <end position="424"/>
    </location>
</feature>
<dbReference type="Gene3D" id="3.50.50.60">
    <property type="entry name" value="FAD/NAD(P)-binding domain"/>
    <property type="match status" value="1"/>
</dbReference>
<dbReference type="EMBL" id="WSQA01000010">
    <property type="protein sequence ID" value="MVZ63060.1"/>
    <property type="molecule type" value="Genomic_DNA"/>
</dbReference>
<organism evidence="2 3">
    <name type="scientific">Sphingobacterium humi</name>
    <dbReference type="NCBI Taxonomy" id="1796905"/>
    <lineage>
        <taxon>Bacteria</taxon>
        <taxon>Pseudomonadati</taxon>
        <taxon>Bacteroidota</taxon>
        <taxon>Sphingobacteriia</taxon>
        <taxon>Sphingobacteriales</taxon>
        <taxon>Sphingobacteriaceae</taxon>
        <taxon>Sphingobacterium</taxon>
    </lineage>
</organism>
<dbReference type="OrthoDB" id="615715at2"/>
<dbReference type="SUPFAM" id="SSF51905">
    <property type="entry name" value="FAD/NAD(P)-binding domain"/>
    <property type="match status" value="1"/>
</dbReference>
<evidence type="ECO:0000313" key="2">
    <source>
        <dbReference type="EMBL" id="MVZ63060.1"/>
    </source>
</evidence>
<evidence type="ECO:0000313" key="3">
    <source>
        <dbReference type="Proteomes" id="UP000435036"/>
    </source>
</evidence>
<proteinExistence type="predicted"/>
<gene>
    <name evidence="2" type="ORF">GQF63_13575</name>
</gene>
<dbReference type="Pfam" id="PF12831">
    <property type="entry name" value="FAD_oxidored"/>
    <property type="match status" value="1"/>
</dbReference>
<dbReference type="Proteomes" id="UP000435036">
    <property type="component" value="Unassembled WGS sequence"/>
</dbReference>
<protein>
    <submittedName>
        <fullName evidence="2">FAD-dependent oxidoreductase</fullName>
    </submittedName>
</protein>
<keyword evidence="3" id="KW-1185">Reference proteome</keyword>
<name>A0A6N8L004_9SPHI</name>